<dbReference type="Proteomes" id="UP000198680">
    <property type="component" value="Unassembled WGS sequence"/>
</dbReference>
<dbReference type="AlphaFoldDB" id="A0A1G9SSM0"/>
<name>A0A1G9SSM0_9ACTN</name>
<keyword evidence="3" id="KW-1185">Reference proteome</keyword>
<dbReference type="OrthoDB" id="5188112at2"/>
<feature type="domain" description="DUF7712" evidence="1">
    <location>
        <begin position="3"/>
        <end position="124"/>
    </location>
</feature>
<dbReference type="Pfam" id="PF24822">
    <property type="entry name" value="DUF7712"/>
    <property type="match status" value="1"/>
</dbReference>
<gene>
    <name evidence="2" type="ORF">SAMN05660642_02357</name>
</gene>
<proteinExistence type="predicted"/>
<accession>A0A1G9SSM0</accession>
<sequence length="139" mass="15533">MNWTWELRSRDGGMNGLEFSRSTTASGFSRVLVHAAPAQLELTVVADDDTVVLRGDADRDGAYSPITLLELDGGRVRRTEVWPGPELYGLPVLLPGGEVGVLTAWEHAPDRSWWRWSVEFSTHRGRPADWAPEGQHLQR</sequence>
<dbReference type="EMBL" id="FNHE01000005">
    <property type="protein sequence ID" value="SDM38446.1"/>
    <property type="molecule type" value="Genomic_DNA"/>
</dbReference>
<reference evidence="3" key="1">
    <citation type="submission" date="2016-10" db="EMBL/GenBank/DDBJ databases">
        <authorList>
            <person name="Varghese N."/>
            <person name="Submissions S."/>
        </authorList>
    </citation>
    <scope>NUCLEOTIDE SEQUENCE [LARGE SCALE GENOMIC DNA]</scope>
    <source>
        <strain evidence="3">DSM 45419</strain>
    </source>
</reference>
<evidence type="ECO:0000313" key="2">
    <source>
        <dbReference type="EMBL" id="SDM38446.1"/>
    </source>
</evidence>
<dbReference type="STRING" id="1137991.SAMN05660642_02357"/>
<evidence type="ECO:0000313" key="3">
    <source>
        <dbReference type="Proteomes" id="UP000198680"/>
    </source>
</evidence>
<organism evidence="2 3">
    <name type="scientific">Geodermatophilus siccatus</name>
    <dbReference type="NCBI Taxonomy" id="1137991"/>
    <lineage>
        <taxon>Bacteria</taxon>
        <taxon>Bacillati</taxon>
        <taxon>Actinomycetota</taxon>
        <taxon>Actinomycetes</taxon>
        <taxon>Geodermatophilales</taxon>
        <taxon>Geodermatophilaceae</taxon>
        <taxon>Geodermatophilus</taxon>
    </lineage>
</organism>
<evidence type="ECO:0000259" key="1">
    <source>
        <dbReference type="Pfam" id="PF24822"/>
    </source>
</evidence>
<protein>
    <recommendedName>
        <fullName evidence="1">DUF7712 domain-containing protein</fullName>
    </recommendedName>
</protein>
<dbReference type="RefSeq" id="WP_091218105.1">
    <property type="nucleotide sequence ID" value="NZ_FNHE01000005.1"/>
</dbReference>
<dbReference type="InterPro" id="IPR056129">
    <property type="entry name" value="DUF7712"/>
</dbReference>